<dbReference type="CDD" id="cd06261">
    <property type="entry name" value="TM_PBP2"/>
    <property type="match status" value="1"/>
</dbReference>
<keyword evidence="4 7" id="KW-0812">Transmembrane</keyword>
<dbReference type="Proteomes" id="UP000632125">
    <property type="component" value="Unassembled WGS sequence"/>
</dbReference>
<evidence type="ECO:0000256" key="6">
    <source>
        <dbReference type="ARBA" id="ARBA00023136"/>
    </source>
</evidence>
<feature type="transmembrane region" description="Helical" evidence="7">
    <location>
        <begin position="12"/>
        <end position="33"/>
    </location>
</feature>
<dbReference type="PANTHER" id="PTHR43744:SF9">
    <property type="entry name" value="POLYGALACTURONAN_RHAMNOGALACTURONAN TRANSPORT SYSTEM PERMEASE PROTEIN YTCP"/>
    <property type="match status" value="1"/>
</dbReference>
<evidence type="ECO:0000256" key="7">
    <source>
        <dbReference type="RuleBase" id="RU363032"/>
    </source>
</evidence>
<organism evidence="9 10">
    <name type="scientific">Paenibacillus arenilitoris</name>
    <dbReference type="NCBI Taxonomy" id="2772299"/>
    <lineage>
        <taxon>Bacteria</taxon>
        <taxon>Bacillati</taxon>
        <taxon>Bacillota</taxon>
        <taxon>Bacilli</taxon>
        <taxon>Bacillales</taxon>
        <taxon>Paenibacillaceae</taxon>
        <taxon>Paenibacillus</taxon>
    </lineage>
</organism>
<feature type="transmembrane region" description="Helical" evidence="7">
    <location>
        <begin position="145"/>
        <end position="166"/>
    </location>
</feature>
<evidence type="ECO:0000313" key="10">
    <source>
        <dbReference type="Proteomes" id="UP000632125"/>
    </source>
</evidence>
<dbReference type="GO" id="GO:0055085">
    <property type="term" value="P:transmembrane transport"/>
    <property type="evidence" value="ECO:0007669"/>
    <property type="project" value="InterPro"/>
</dbReference>
<dbReference type="PANTHER" id="PTHR43744">
    <property type="entry name" value="ABC TRANSPORTER PERMEASE PROTEIN MG189-RELATED-RELATED"/>
    <property type="match status" value="1"/>
</dbReference>
<evidence type="ECO:0000313" key="9">
    <source>
        <dbReference type="EMBL" id="MBD2867079.1"/>
    </source>
</evidence>
<feature type="transmembrane region" description="Helical" evidence="7">
    <location>
        <begin position="187"/>
        <end position="209"/>
    </location>
</feature>
<comment type="similarity">
    <text evidence="7">Belongs to the binding-protein-dependent transport system permease family.</text>
</comment>
<keyword evidence="10" id="KW-1185">Reference proteome</keyword>
<gene>
    <name evidence="9" type="ORF">IDH41_00705</name>
</gene>
<evidence type="ECO:0000256" key="1">
    <source>
        <dbReference type="ARBA" id="ARBA00004651"/>
    </source>
</evidence>
<dbReference type="EMBL" id="JACXIY010000001">
    <property type="protein sequence ID" value="MBD2867079.1"/>
    <property type="molecule type" value="Genomic_DNA"/>
</dbReference>
<dbReference type="Gene3D" id="1.10.3720.10">
    <property type="entry name" value="MetI-like"/>
    <property type="match status" value="1"/>
</dbReference>
<sequence length="298" mass="33168">MMEKNGLLGDKLVMALAYGIIGLFAVLCLYPLLLTVSVSFSSEKAIAMNGYSILPQAFSLDTYKYIFVNSGSRILRSYGVTAFVTVAGTLGALLVTSMIAYAISIRKLKYRNILAFISNFTIIFSAGLIPWYMVSVNYYGLKNSMLALILPSLFNVWNMFLMRTYFAGISPSLYEAAEIDGANHFTIFWRVALPLSKTPLLTVGLMYALQYWNDWWHALIFINEKDLFPLQYYLYNILSNVNAISSGRIPSGAAGAITLPAETVKMAVTVITIGPIIFLFPFIQKYFVQGIMTGALKE</sequence>
<feature type="transmembrane region" description="Helical" evidence="7">
    <location>
        <begin position="78"/>
        <end position="101"/>
    </location>
</feature>
<dbReference type="InterPro" id="IPR035906">
    <property type="entry name" value="MetI-like_sf"/>
</dbReference>
<dbReference type="AlphaFoldDB" id="A0A927H516"/>
<protein>
    <submittedName>
        <fullName evidence="9">Carbohydrate ABC transporter permease</fullName>
    </submittedName>
</protein>
<evidence type="ECO:0000259" key="8">
    <source>
        <dbReference type="PROSITE" id="PS50928"/>
    </source>
</evidence>
<feature type="domain" description="ABC transmembrane type-1" evidence="8">
    <location>
        <begin position="78"/>
        <end position="272"/>
    </location>
</feature>
<evidence type="ECO:0000256" key="4">
    <source>
        <dbReference type="ARBA" id="ARBA00022692"/>
    </source>
</evidence>
<evidence type="ECO:0000256" key="5">
    <source>
        <dbReference type="ARBA" id="ARBA00022989"/>
    </source>
</evidence>
<keyword evidence="2 7" id="KW-0813">Transport</keyword>
<dbReference type="PROSITE" id="PS50928">
    <property type="entry name" value="ABC_TM1"/>
    <property type="match status" value="1"/>
</dbReference>
<accession>A0A927H516</accession>
<reference evidence="9" key="1">
    <citation type="submission" date="2020-09" db="EMBL/GenBank/DDBJ databases">
        <title>A novel bacterium of genus Paenibacillus, isolated from South China Sea.</title>
        <authorList>
            <person name="Huang H."/>
            <person name="Mo K."/>
            <person name="Hu Y."/>
        </authorList>
    </citation>
    <scope>NUCLEOTIDE SEQUENCE</scope>
    <source>
        <strain evidence="9">IB182493</strain>
    </source>
</reference>
<evidence type="ECO:0000256" key="3">
    <source>
        <dbReference type="ARBA" id="ARBA00022475"/>
    </source>
</evidence>
<name>A0A927H516_9BACL</name>
<feature type="transmembrane region" description="Helical" evidence="7">
    <location>
        <begin position="266"/>
        <end position="283"/>
    </location>
</feature>
<dbReference type="SUPFAM" id="SSF161098">
    <property type="entry name" value="MetI-like"/>
    <property type="match status" value="1"/>
</dbReference>
<evidence type="ECO:0000256" key="2">
    <source>
        <dbReference type="ARBA" id="ARBA00022448"/>
    </source>
</evidence>
<dbReference type="Pfam" id="PF00528">
    <property type="entry name" value="BPD_transp_1"/>
    <property type="match status" value="1"/>
</dbReference>
<comment type="caution">
    <text evidence="9">The sequence shown here is derived from an EMBL/GenBank/DDBJ whole genome shotgun (WGS) entry which is preliminary data.</text>
</comment>
<keyword evidence="5 7" id="KW-1133">Transmembrane helix</keyword>
<comment type="subcellular location">
    <subcellularLocation>
        <location evidence="1 7">Cell membrane</location>
        <topology evidence="1 7">Multi-pass membrane protein</topology>
    </subcellularLocation>
</comment>
<dbReference type="InterPro" id="IPR000515">
    <property type="entry name" value="MetI-like"/>
</dbReference>
<keyword evidence="6 7" id="KW-0472">Membrane</keyword>
<proteinExistence type="inferred from homology"/>
<dbReference type="GO" id="GO:0005886">
    <property type="term" value="C:plasma membrane"/>
    <property type="evidence" value="ECO:0007669"/>
    <property type="project" value="UniProtKB-SubCell"/>
</dbReference>
<feature type="transmembrane region" description="Helical" evidence="7">
    <location>
        <begin position="113"/>
        <end position="133"/>
    </location>
</feature>
<keyword evidence="3" id="KW-1003">Cell membrane</keyword>